<sequence length="228" mass="24364">MVCCFCCLPGEEALARPPLIEAQSAVDEAHEVPRHAKDTQLPQEPVPGACYTVGVDVDPYGTPLGITFDLMDGFVCAVARISPMSLIAAWNQKCSGQEVVRPRDRLLKVNGQGGDGERLAKALAQGLHEPGAHALLVFQHPVVSSVSIAKEGTALGLSLHYAADNMLGGLCVKSVGSGLVKERGLAIRAGHRIMDVDGEKTVNKMLERMRRNEAFSLTVISWPEDGAK</sequence>
<dbReference type="AlphaFoldDB" id="A0AA36N860"/>
<evidence type="ECO:0000313" key="2">
    <source>
        <dbReference type="EMBL" id="CAJ1397747.1"/>
    </source>
</evidence>
<dbReference type="InterPro" id="IPR036034">
    <property type="entry name" value="PDZ_sf"/>
</dbReference>
<reference evidence="2" key="1">
    <citation type="submission" date="2023-08" db="EMBL/GenBank/DDBJ databases">
        <authorList>
            <person name="Chen Y."/>
            <person name="Shah S."/>
            <person name="Dougan E. K."/>
            <person name="Thang M."/>
            <person name="Chan C."/>
        </authorList>
    </citation>
    <scope>NUCLEOTIDE SEQUENCE</scope>
</reference>
<protein>
    <recommendedName>
        <fullName evidence="1">PDZ domain-containing protein</fullName>
    </recommendedName>
</protein>
<comment type="caution">
    <text evidence="2">The sequence shown here is derived from an EMBL/GenBank/DDBJ whole genome shotgun (WGS) entry which is preliminary data.</text>
</comment>
<dbReference type="Gene3D" id="2.30.42.10">
    <property type="match status" value="1"/>
</dbReference>
<accession>A0AA36N860</accession>
<dbReference type="InterPro" id="IPR001478">
    <property type="entry name" value="PDZ"/>
</dbReference>
<dbReference type="SUPFAM" id="SSF50156">
    <property type="entry name" value="PDZ domain-like"/>
    <property type="match status" value="1"/>
</dbReference>
<dbReference type="PROSITE" id="PS50106">
    <property type="entry name" value="PDZ"/>
    <property type="match status" value="1"/>
</dbReference>
<dbReference type="Proteomes" id="UP001178507">
    <property type="component" value="Unassembled WGS sequence"/>
</dbReference>
<evidence type="ECO:0000313" key="3">
    <source>
        <dbReference type="Proteomes" id="UP001178507"/>
    </source>
</evidence>
<feature type="domain" description="PDZ" evidence="1">
    <location>
        <begin position="145"/>
        <end position="214"/>
    </location>
</feature>
<organism evidence="2 3">
    <name type="scientific">Effrenium voratum</name>
    <dbReference type="NCBI Taxonomy" id="2562239"/>
    <lineage>
        <taxon>Eukaryota</taxon>
        <taxon>Sar</taxon>
        <taxon>Alveolata</taxon>
        <taxon>Dinophyceae</taxon>
        <taxon>Suessiales</taxon>
        <taxon>Symbiodiniaceae</taxon>
        <taxon>Effrenium</taxon>
    </lineage>
</organism>
<dbReference type="EMBL" id="CAUJNA010003277">
    <property type="protein sequence ID" value="CAJ1397747.1"/>
    <property type="molecule type" value="Genomic_DNA"/>
</dbReference>
<name>A0AA36N860_9DINO</name>
<evidence type="ECO:0000259" key="1">
    <source>
        <dbReference type="PROSITE" id="PS50106"/>
    </source>
</evidence>
<gene>
    <name evidence="2" type="ORF">EVOR1521_LOCUS21698</name>
</gene>
<keyword evidence="3" id="KW-1185">Reference proteome</keyword>
<proteinExistence type="predicted"/>